<feature type="compositionally biased region" description="Polar residues" evidence="1">
    <location>
        <begin position="271"/>
        <end position="297"/>
    </location>
</feature>
<evidence type="ECO:0000256" key="1">
    <source>
        <dbReference type="SAM" id="MobiDB-lite"/>
    </source>
</evidence>
<dbReference type="Proteomes" id="UP000023152">
    <property type="component" value="Unassembled WGS sequence"/>
</dbReference>
<feature type="region of interest" description="Disordered" evidence="1">
    <location>
        <begin position="223"/>
        <end position="297"/>
    </location>
</feature>
<keyword evidence="3" id="KW-1185">Reference proteome</keyword>
<accession>X6N978</accession>
<proteinExistence type="predicted"/>
<feature type="non-terminal residue" evidence="2">
    <location>
        <position position="1"/>
    </location>
</feature>
<reference evidence="2 3" key="1">
    <citation type="journal article" date="2013" name="Curr. Biol.">
        <title>The Genome of the Foraminiferan Reticulomyxa filosa.</title>
        <authorList>
            <person name="Glockner G."/>
            <person name="Hulsmann N."/>
            <person name="Schleicher M."/>
            <person name="Noegel A.A."/>
            <person name="Eichinger L."/>
            <person name="Gallinger C."/>
            <person name="Pawlowski J."/>
            <person name="Sierra R."/>
            <person name="Euteneuer U."/>
            <person name="Pillet L."/>
            <person name="Moustafa A."/>
            <person name="Platzer M."/>
            <person name="Groth M."/>
            <person name="Szafranski K."/>
            <person name="Schliwa M."/>
        </authorList>
    </citation>
    <scope>NUCLEOTIDE SEQUENCE [LARGE SCALE GENOMIC DNA]</scope>
</reference>
<comment type="caution">
    <text evidence="2">The sequence shown here is derived from an EMBL/GenBank/DDBJ whole genome shotgun (WGS) entry which is preliminary data.</text>
</comment>
<protein>
    <submittedName>
        <fullName evidence="2">Uncharacterized protein</fullName>
    </submittedName>
</protein>
<dbReference type="AlphaFoldDB" id="X6N978"/>
<feature type="compositionally biased region" description="Acidic residues" evidence="1">
    <location>
        <begin position="71"/>
        <end position="83"/>
    </location>
</feature>
<sequence>AYDRNNNNNNSNNNNSNNNNNYNNNNYNNNNYNINMNNDKKNSNTTLMKETSNEEKPKWWSSSVTSHSNDEDSDNDNDNDDECNNVAISKNEINTTRKRRNKKKEGQNDIGFDHDCCYYDRQNFLELFLYLFEEFIDKDNVANFGLSVPYTLYDQIETVIKEQTIPLLKQVRSNLQNDFVSNSNSNLPRYTHFNDDHDNDNDNDMDIAMKRLSSKKESLQLKHAAETAKAHTKKRVGLDMALQRAESDKRPVKKRSNNRKSNWLSVRHFGQPTNVNYSDELSQSQGSRSQCTETLRK</sequence>
<feature type="region of interest" description="Disordered" evidence="1">
    <location>
        <begin position="1"/>
        <end position="106"/>
    </location>
</feature>
<evidence type="ECO:0000313" key="3">
    <source>
        <dbReference type="Proteomes" id="UP000023152"/>
    </source>
</evidence>
<gene>
    <name evidence="2" type="ORF">RFI_14751</name>
</gene>
<evidence type="ECO:0000313" key="2">
    <source>
        <dbReference type="EMBL" id="ETO22448.1"/>
    </source>
</evidence>
<feature type="non-terminal residue" evidence="2">
    <location>
        <position position="297"/>
    </location>
</feature>
<dbReference type="EMBL" id="ASPP01010732">
    <property type="protein sequence ID" value="ETO22448.1"/>
    <property type="molecule type" value="Genomic_DNA"/>
</dbReference>
<name>X6N978_RETFI</name>
<organism evidence="2 3">
    <name type="scientific">Reticulomyxa filosa</name>
    <dbReference type="NCBI Taxonomy" id="46433"/>
    <lineage>
        <taxon>Eukaryota</taxon>
        <taxon>Sar</taxon>
        <taxon>Rhizaria</taxon>
        <taxon>Retaria</taxon>
        <taxon>Foraminifera</taxon>
        <taxon>Monothalamids</taxon>
        <taxon>Reticulomyxidae</taxon>
        <taxon>Reticulomyxa</taxon>
    </lineage>
</organism>
<feature type="compositionally biased region" description="Low complexity" evidence="1">
    <location>
        <begin position="1"/>
        <end position="37"/>
    </location>
</feature>